<gene>
    <name evidence="6" type="ORF">HK103_001773</name>
</gene>
<dbReference type="GO" id="GO:0005829">
    <property type="term" value="C:cytosol"/>
    <property type="evidence" value="ECO:0007669"/>
    <property type="project" value="TreeGrafter"/>
</dbReference>
<dbReference type="GO" id="GO:0010181">
    <property type="term" value="F:FMN binding"/>
    <property type="evidence" value="ECO:0007669"/>
    <property type="project" value="TreeGrafter"/>
</dbReference>
<keyword evidence="7" id="KW-1185">Reference proteome</keyword>
<dbReference type="PRINTS" id="PR00371">
    <property type="entry name" value="FPNCR"/>
</dbReference>
<comment type="caution">
    <text evidence="6">The sequence shown here is derived from an EMBL/GenBank/DDBJ whole genome shotgun (WGS) entry which is preliminary data.</text>
</comment>
<dbReference type="PROSITE" id="PS51384">
    <property type="entry name" value="FAD_FR"/>
    <property type="match status" value="1"/>
</dbReference>
<dbReference type="Gene3D" id="1.20.990.10">
    <property type="entry name" value="NADPH-cytochrome p450 Reductase, Chain A, domain 3"/>
    <property type="match status" value="1"/>
</dbReference>
<dbReference type="GO" id="GO:0009086">
    <property type="term" value="P:methionine biosynthetic process"/>
    <property type="evidence" value="ECO:0007669"/>
    <property type="project" value="TreeGrafter"/>
</dbReference>
<dbReference type="Pfam" id="PF00175">
    <property type="entry name" value="NAD_binding_1"/>
    <property type="match status" value="1"/>
</dbReference>
<accession>A0AAD5Y0Q8</accession>
<dbReference type="EMBL" id="JADGKB010000150">
    <property type="protein sequence ID" value="KAJ3252206.1"/>
    <property type="molecule type" value="Genomic_DNA"/>
</dbReference>
<keyword evidence="3" id="KW-0274">FAD</keyword>
<dbReference type="GO" id="GO:0050667">
    <property type="term" value="P:homocysteine metabolic process"/>
    <property type="evidence" value="ECO:0007669"/>
    <property type="project" value="TreeGrafter"/>
</dbReference>
<dbReference type="InterPro" id="IPR017938">
    <property type="entry name" value="Riboflavin_synthase-like_b-brl"/>
</dbReference>
<dbReference type="InterPro" id="IPR001709">
    <property type="entry name" value="Flavoprot_Pyr_Nucl_cyt_Rdtase"/>
</dbReference>
<comment type="cofactor">
    <cofactor evidence="1">
        <name>FAD</name>
        <dbReference type="ChEBI" id="CHEBI:57692"/>
    </cofactor>
</comment>
<keyword evidence="4" id="KW-0560">Oxidoreductase</keyword>
<dbReference type="Pfam" id="PF00667">
    <property type="entry name" value="FAD_binding_1"/>
    <property type="match status" value="2"/>
</dbReference>
<name>A0AAD5Y0Q8_9FUNG</name>
<dbReference type="InterPro" id="IPR039261">
    <property type="entry name" value="FNR_nucleotide-bd"/>
</dbReference>
<dbReference type="InterPro" id="IPR023173">
    <property type="entry name" value="NADPH_Cyt_P450_Rdtase_alpha"/>
</dbReference>
<keyword evidence="2" id="KW-0285">Flavoprotein</keyword>
<dbReference type="PANTHER" id="PTHR19384:SF84">
    <property type="entry name" value="METHIONINE SYNTHASE REDUCTASE"/>
    <property type="match status" value="1"/>
</dbReference>
<proteinExistence type="predicted"/>
<evidence type="ECO:0000256" key="3">
    <source>
        <dbReference type="ARBA" id="ARBA00022827"/>
    </source>
</evidence>
<evidence type="ECO:0000256" key="2">
    <source>
        <dbReference type="ARBA" id="ARBA00022630"/>
    </source>
</evidence>
<evidence type="ECO:0000313" key="6">
    <source>
        <dbReference type="EMBL" id="KAJ3252206.1"/>
    </source>
</evidence>
<evidence type="ECO:0000313" key="7">
    <source>
        <dbReference type="Proteomes" id="UP001210925"/>
    </source>
</evidence>
<dbReference type="InterPro" id="IPR001433">
    <property type="entry name" value="OxRdtase_FAD/NAD-bd"/>
</dbReference>
<evidence type="ECO:0000256" key="1">
    <source>
        <dbReference type="ARBA" id="ARBA00001974"/>
    </source>
</evidence>
<dbReference type="InterPro" id="IPR003097">
    <property type="entry name" value="CysJ-like_FAD-binding"/>
</dbReference>
<dbReference type="GO" id="GO:0050660">
    <property type="term" value="F:flavin adenine dinucleotide binding"/>
    <property type="evidence" value="ECO:0007669"/>
    <property type="project" value="TreeGrafter"/>
</dbReference>
<feature type="domain" description="FAD-binding FR-type" evidence="5">
    <location>
        <begin position="50"/>
        <end position="253"/>
    </location>
</feature>
<dbReference type="SUPFAM" id="SSF52343">
    <property type="entry name" value="Ferredoxin reductase-like, C-terminal NADP-linked domain"/>
    <property type="match status" value="1"/>
</dbReference>
<dbReference type="Gene3D" id="3.40.50.80">
    <property type="entry name" value="Nucleotide-binding domain of ferredoxin-NADP reductase (FNR) module"/>
    <property type="match status" value="1"/>
</dbReference>
<protein>
    <recommendedName>
        <fullName evidence="5">FAD-binding FR-type domain-containing protein</fullName>
    </recommendedName>
</protein>
<organism evidence="6 7">
    <name type="scientific">Boothiomyces macroporosus</name>
    <dbReference type="NCBI Taxonomy" id="261099"/>
    <lineage>
        <taxon>Eukaryota</taxon>
        <taxon>Fungi</taxon>
        <taxon>Fungi incertae sedis</taxon>
        <taxon>Chytridiomycota</taxon>
        <taxon>Chytridiomycota incertae sedis</taxon>
        <taxon>Chytridiomycetes</taxon>
        <taxon>Rhizophydiales</taxon>
        <taxon>Terramycetaceae</taxon>
        <taxon>Boothiomyces</taxon>
    </lineage>
</organism>
<sequence>MKWEDCLDRKLNLNFGLDNVSQLKGIPKLPETSLQITEEEDFGLNNLSLNQDFKAKIVGKKELNSKILEIKLDLTDLEWKPKSGDSFAIKCPNPKVLVERIMQRLDYNDRKISTNSKEGHLNGTKLVSEFLLGVDFFDFPKKAFFRVLAEYTNNQTEKKQLYYLSSAMVPECKPPLNVILQHLPALKPRFYSISESPFKTGKGEITFAFNLVENEEKKYLGICTSYLNSKEIGDYVAVFPRAAPIPFNLVPLNEKRLVLIANGTGIAPFVGFLQDLENYNNVVVVYGHRNHKDGIYDLPQLCANKTLIECFSRIESEFKYVQDAMPSLDLLDSIIYVCGSAPMGKGVHDALVKYYMDKNSCSMMEAIEFVNNLVKEGKYHRELW</sequence>
<dbReference type="InterPro" id="IPR017927">
    <property type="entry name" value="FAD-bd_FR_type"/>
</dbReference>
<dbReference type="PANTHER" id="PTHR19384">
    <property type="entry name" value="NITRIC OXIDE SYNTHASE-RELATED"/>
    <property type="match status" value="1"/>
</dbReference>
<dbReference type="AlphaFoldDB" id="A0AAD5Y0Q8"/>
<reference evidence="6" key="1">
    <citation type="submission" date="2020-05" db="EMBL/GenBank/DDBJ databases">
        <title>Phylogenomic resolution of chytrid fungi.</title>
        <authorList>
            <person name="Stajich J.E."/>
            <person name="Amses K."/>
            <person name="Simmons R."/>
            <person name="Seto K."/>
            <person name="Myers J."/>
            <person name="Bonds A."/>
            <person name="Quandt C.A."/>
            <person name="Barry K."/>
            <person name="Liu P."/>
            <person name="Grigoriev I."/>
            <person name="Longcore J.E."/>
            <person name="James T.Y."/>
        </authorList>
    </citation>
    <scope>NUCLEOTIDE SEQUENCE</scope>
    <source>
        <strain evidence="6">PLAUS21</strain>
    </source>
</reference>
<dbReference type="Gene3D" id="2.40.30.10">
    <property type="entry name" value="Translation factors"/>
    <property type="match status" value="1"/>
</dbReference>
<dbReference type="SUPFAM" id="SSF63380">
    <property type="entry name" value="Riboflavin synthase domain-like"/>
    <property type="match status" value="1"/>
</dbReference>
<evidence type="ECO:0000256" key="4">
    <source>
        <dbReference type="ARBA" id="ARBA00023002"/>
    </source>
</evidence>
<dbReference type="GO" id="GO:0030586">
    <property type="term" value="F:[methionine synthase] reductase (NADPH) activity"/>
    <property type="evidence" value="ECO:0007669"/>
    <property type="project" value="TreeGrafter"/>
</dbReference>
<evidence type="ECO:0000259" key="5">
    <source>
        <dbReference type="PROSITE" id="PS51384"/>
    </source>
</evidence>
<dbReference type="Proteomes" id="UP001210925">
    <property type="component" value="Unassembled WGS sequence"/>
</dbReference>